<dbReference type="EMBL" id="CABPSQ010000023">
    <property type="protein sequence ID" value="VVE76842.1"/>
    <property type="molecule type" value="Genomic_DNA"/>
</dbReference>
<keyword evidence="2" id="KW-1185">Reference proteome</keyword>
<accession>A0A5E5AVC5</accession>
<dbReference type="Proteomes" id="UP000414136">
    <property type="component" value="Unassembled WGS sequence"/>
</dbReference>
<dbReference type="AlphaFoldDB" id="A0A5E5AVC5"/>
<name>A0A5E5AVC5_9BURK</name>
<protein>
    <submittedName>
        <fullName evidence="1">Uncharacterized protein</fullName>
    </submittedName>
</protein>
<organism evidence="1 2">
    <name type="scientific">Pandoraea captiosa</name>
    <dbReference type="NCBI Taxonomy" id="2508302"/>
    <lineage>
        <taxon>Bacteria</taxon>
        <taxon>Pseudomonadati</taxon>
        <taxon>Pseudomonadota</taxon>
        <taxon>Betaproteobacteria</taxon>
        <taxon>Burkholderiales</taxon>
        <taxon>Burkholderiaceae</taxon>
        <taxon>Pandoraea</taxon>
    </lineage>
</organism>
<gene>
    <name evidence="1" type="ORF">PCA31118_05309</name>
</gene>
<evidence type="ECO:0000313" key="1">
    <source>
        <dbReference type="EMBL" id="VVE76842.1"/>
    </source>
</evidence>
<evidence type="ECO:0000313" key="2">
    <source>
        <dbReference type="Proteomes" id="UP000414136"/>
    </source>
</evidence>
<proteinExistence type="predicted"/>
<sequence>MRVSRDAFRIFRPWDTDFGAGSPTNVATSGSAKNNLASSIELTPQQVIWIALPYYVASGTGRTGLEPQNNTCLIRFPQDMLA</sequence>
<reference evidence="1 2" key="1">
    <citation type="submission" date="2019-08" db="EMBL/GenBank/DDBJ databases">
        <authorList>
            <person name="Peeters C."/>
        </authorList>
    </citation>
    <scope>NUCLEOTIDE SEQUENCE [LARGE SCALE GENOMIC DNA]</scope>
    <source>
        <strain evidence="1 2">LMG 31118</strain>
    </source>
</reference>